<dbReference type="InterPro" id="IPR036097">
    <property type="entry name" value="HisK_dim/P_sf"/>
</dbReference>
<dbReference type="Pfam" id="PF07494">
    <property type="entry name" value="Reg_prop"/>
    <property type="match status" value="7"/>
</dbReference>
<dbReference type="Pfam" id="PF00512">
    <property type="entry name" value="HisKA"/>
    <property type="match status" value="1"/>
</dbReference>
<dbReference type="SMART" id="SM00387">
    <property type="entry name" value="HATPase_c"/>
    <property type="match status" value="1"/>
</dbReference>
<keyword evidence="3" id="KW-0597">Phosphoprotein</keyword>
<keyword evidence="4" id="KW-0812">Transmembrane</keyword>
<dbReference type="InterPro" id="IPR011110">
    <property type="entry name" value="Reg_prop"/>
</dbReference>
<dbReference type="InterPro" id="IPR005467">
    <property type="entry name" value="His_kinase_dom"/>
</dbReference>
<dbReference type="PRINTS" id="PR00344">
    <property type="entry name" value="BCTRLSENSOR"/>
</dbReference>
<evidence type="ECO:0000256" key="3">
    <source>
        <dbReference type="ARBA" id="ARBA00022553"/>
    </source>
</evidence>
<dbReference type="Gene3D" id="1.10.287.130">
    <property type="match status" value="1"/>
</dbReference>
<accession>A0ABP8FM48</accession>
<dbReference type="Gene3D" id="2.60.40.10">
    <property type="entry name" value="Immunoglobulins"/>
    <property type="match status" value="1"/>
</dbReference>
<dbReference type="EMBL" id="BAABFT010000001">
    <property type="protein sequence ID" value="GAA4306975.1"/>
    <property type="molecule type" value="Genomic_DNA"/>
</dbReference>
<evidence type="ECO:0000256" key="1">
    <source>
        <dbReference type="ARBA" id="ARBA00000085"/>
    </source>
</evidence>
<evidence type="ECO:0000259" key="5">
    <source>
        <dbReference type="PROSITE" id="PS50109"/>
    </source>
</evidence>
<dbReference type="InterPro" id="IPR003594">
    <property type="entry name" value="HATPase_dom"/>
</dbReference>
<dbReference type="InterPro" id="IPR003661">
    <property type="entry name" value="HisK_dim/P_dom"/>
</dbReference>
<gene>
    <name evidence="6" type="ORF">GCM10023149_00430</name>
</gene>
<dbReference type="PANTHER" id="PTHR43547">
    <property type="entry name" value="TWO-COMPONENT HISTIDINE KINASE"/>
    <property type="match status" value="1"/>
</dbReference>
<dbReference type="InterPro" id="IPR036890">
    <property type="entry name" value="HATPase_C_sf"/>
</dbReference>
<dbReference type="Pfam" id="PF02518">
    <property type="entry name" value="HATPase_c"/>
    <property type="match status" value="1"/>
</dbReference>
<dbReference type="GO" id="GO:0016301">
    <property type="term" value="F:kinase activity"/>
    <property type="evidence" value="ECO:0007669"/>
    <property type="project" value="UniProtKB-KW"/>
</dbReference>
<feature type="domain" description="Histidine kinase" evidence="5">
    <location>
        <begin position="816"/>
        <end position="1032"/>
    </location>
</feature>
<dbReference type="Gene3D" id="2.130.10.10">
    <property type="entry name" value="YVTN repeat-like/Quinoprotein amine dehydrogenase"/>
    <property type="match status" value="2"/>
</dbReference>
<dbReference type="PANTHER" id="PTHR43547:SF2">
    <property type="entry name" value="HYBRID SIGNAL TRANSDUCTION HISTIDINE KINASE C"/>
    <property type="match status" value="1"/>
</dbReference>
<sequence>MLCFLQSRLNAQSYYFSHYQVENGLSNNAVICVLQDRMGFMWFGTKDGLNRFDGYTYKVFRNDPANKRSLGSNFIFSVFEDHYGVIWVGTERGLYYYNRETEDFTFLNNSLIKPTRSIMMDNGHNLWFVSGGLFKYTPKTKKLVSYTSFWSTSVCTSSDGTIWASTPDGMLQKYNPRSNSFSPYSMFSHSKPTSNKAIEKIYDGGNGHILVATSTQGVKDFDTHSNTYTDILTQDDAFDEIYARDFVYRSPNELWIASESGIYIYDKTQNKITNLRKQYNDPYSLSDNAVYSLCKDKEGGIWAGTYFGGANYYPKQYTNFEKYFPKTGQNSLSGNAVREICKDSNNNLWIGTEDAGLNKLNLTTGKFSSFKPNGAKTGISTTNIHGLLINGDQLLIGTFEHGLDVMDLRTEKVVKHFSAGPGKNDLKSNFIYTMLKTREGDIIIGTSWGLFRYNVSDNNFTHISAMPRTSFYTSIMEDSKGNIWVGTFRDGVHCFSIEGKDKFVVKKHDFKIDMSVSRITGLIEDSEQNIWIGTESGLYKYTPSTKKTVEYSVRTGLPNELIYSMLEDAQKRLWISSSKGLMCIDIKTNKLIRYTRSNGLLNDQFNYNSAFEDSNGTMYFGSVKGMISFNPATFKPVSFTPPIYITGFQVHNKELAVNRNGSPLKRSVLLSREITLNDNQSSFSIDFSSLSYTSPATTEYKYKLDGLDRDWTFIKTNRRAYFTELAPGKYHFKVRAANSNNIWQDAEAQLYIEVLPPFWKSTWAYLTYSIIFSFSLYWLITIYHDRLENKNRRKMEDFENKKEKEIYQAKIEFFTNVAHEIRTPLTLIKGPMEKVIKQAGEIPAIEKNLRIMDKNTERLLHLTNQLLDFRKTESNGFSLNFVKVDIVELLKELWNNFQDSAEQKNIDYQIILPKQQLFAYVDHEAFTKIISNLLDNALKYCNSKVKLSLLPVADNEDLFTVKVYNDGKQIPNELHEKIFEPFFRINGHDKKTGTGIGLSISRALAELHKGKLEMQYSGNEFNIFVLTLPVHQLIEFNLNSRWRKH</sequence>
<evidence type="ECO:0000313" key="6">
    <source>
        <dbReference type="EMBL" id="GAA4306975.1"/>
    </source>
</evidence>
<comment type="caution">
    <text evidence="6">The sequence shown here is derived from an EMBL/GenBank/DDBJ whole genome shotgun (WGS) entry which is preliminary data.</text>
</comment>
<keyword evidence="4" id="KW-0472">Membrane</keyword>
<dbReference type="InterPro" id="IPR015943">
    <property type="entry name" value="WD40/YVTN_repeat-like_dom_sf"/>
</dbReference>
<reference evidence="7" key="1">
    <citation type="journal article" date="2019" name="Int. J. Syst. Evol. Microbiol.">
        <title>The Global Catalogue of Microorganisms (GCM) 10K type strain sequencing project: providing services to taxonomists for standard genome sequencing and annotation.</title>
        <authorList>
            <consortium name="The Broad Institute Genomics Platform"/>
            <consortium name="The Broad Institute Genome Sequencing Center for Infectious Disease"/>
            <person name="Wu L."/>
            <person name="Ma J."/>
        </authorList>
    </citation>
    <scope>NUCLEOTIDE SEQUENCE [LARGE SCALE GENOMIC DNA]</scope>
    <source>
        <strain evidence="7">JCM 17705</strain>
    </source>
</reference>
<dbReference type="SUPFAM" id="SSF47384">
    <property type="entry name" value="Homodimeric domain of signal transducing histidine kinase"/>
    <property type="match status" value="1"/>
</dbReference>
<comment type="catalytic activity">
    <reaction evidence="1">
        <text>ATP + protein L-histidine = ADP + protein N-phospho-L-histidine.</text>
        <dbReference type="EC" id="2.7.13.3"/>
    </reaction>
</comment>
<dbReference type="Pfam" id="PF07495">
    <property type="entry name" value="Y_Y_Y"/>
    <property type="match status" value="1"/>
</dbReference>
<protein>
    <recommendedName>
        <fullName evidence="2">histidine kinase</fullName>
        <ecNumber evidence="2">2.7.13.3</ecNumber>
    </recommendedName>
</protein>
<keyword evidence="6" id="KW-0418">Kinase</keyword>
<dbReference type="SUPFAM" id="SSF55874">
    <property type="entry name" value="ATPase domain of HSP90 chaperone/DNA topoisomerase II/histidine kinase"/>
    <property type="match status" value="1"/>
</dbReference>
<dbReference type="SUPFAM" id="SSF63829">
    <property type="entry name" value="Calcium-dependent phosphotriesterase"/>
    <property type="match status" value="4"/>
</dbReference>
<evidence type="ECO:0000256" key="2">
    <source>
        <dbReference type="ARBA" id="ARBA00012438"/>
    </source>
</evidence>
<dbReference type="InterPro" id="IPR004358">
    <property type="entry name" value="Sig_transdc_His_kin-like_C"/>
</dbReference>
<keyword evidence="4" id="KW-1133">Transmembrane helix</keyword>
<feature type="transmembrane region" description="Helical" evidence="4">
    <location>
        <begin position="763"/>
        <end position="783"/>
    </location>
</feature>
<dbReference type="CDD" id="cd00082">
    <property type="entry name" value="HisKA"/>
    <property type="match status" value="1"/>
</dbReference>
<proteinExistence type="predicted"/>
<name>A0ABP8FM48_9SPHI</name>
<dbReference type="Gene3D" id="3.30.565.10">
    <property type="entry name" value="Histidine kinase-like ATPase, C-terminal domain"/>
    <property type="match status" value="1"/>
</dbReference>
<dbReference type="InterPro" id="IPR011123">
    <property type="entry name" value="Y_Y_Y"/>
</dbReference>
<evidence type="ECO:0000313" key="7">
    <source>
        <dbReference type="Proteomes" id="UP001500582"/>
    </source>
</evidence>
<keyword evidence="7" id="KW-1185">Reference proteome</keyword>
<dbReference type="Proteomes" id="UP001500582">
    <property type="component" value="Unassembled WGS sequence"/>
</dbReference>
<organism evidence="6 7">
    <name type="scientific">Mucilaginibacter gynuensis</name>
    <dbReference type="NCBI Taxonomy" id="1302236"/>
    <lineage>
        <taxon>Bacteria</taxon>
        <taxon>Pseudomonadati</taxon>
        <taxon>Bacteroidota</taxon>
        <taxon>Sphingobacteriia</taxon>
        <taxon>Sphingobacteriales</taxon>
        <taxon>Sphingobacteriaceae</taxon>
        <taxon>Mucilaginibacter</taxon>
    </lineage>
</organism>
<dbReference type="EC" id="2.7.13.3" evidence="2"/>
<dbReference type="CDD" id="cd00075">
    <property type="entry name" value="HATPase"/>
    <property type="match status" value="1"/>
</dbReference>
<evidence type="ECO:0000256" key="4">
    <source>
        <dbReference type="SAM" id="Phobius"/>
    </source>
</evidence>
<dbReference type="InterPro" id="IPR013783">
    <property type="entry name" value="Ig-like_fold"/>
</dbReference>
<keyword evidence="6" id="KW-0808">Transferase</keyword>
<dbReference type="PROSITE" id="PS50109">
    <property type="entry name" value="HIS_KIN"/>
    <property type="match status" value="1"/>
</dbReference>
<dbReference type="SMART" id="SM00388">
    <property type="entry name" value="HisKA"/>
    <property type="match status" value="1"/>
</dbReference>